<dbReference type="Proteomes" id="UP000646827">
    <property type="component" value="Unassembled WGS sequence"/>
</dbReference>
<dbReference type="EMBL" id="JAEPRB010001122">
    <property type="protein sequence ID" value="KAG2207588.1"/>
    <property type="molecule type" value="Genomic_DNA"/>
</dbReference>
<evidence type="ECO:0000313" key="2">
    <source>
        <dbReference type="Proteomes" id="UP000646827"/>
    </source>
</evidence>
<dbReference type="OrthoDB" id="2248794at2759"/>
<name>A0A8H7RBA9_9FUNG</name>
<gene>
    <name evidence="1" type="ORF">INT45_002603</name>
</gene>
<feature type="non-terminal residue" evidence="1">
    <location>
        <position position="218"/>
    </location>
</feature>
<dbReference type="AlphaFoldDB" id="A0A8H7RBA9"/>
<evidence type="ECO:0000313" key="1">
    <source>
        <dbReference type="EMBL" id="KAG2207588.1"/>
    </source>
</evidence>
<comment type="caution">
    <text evidence="1">The sequence shown here is derived from an EMBL/GenBank/DDBJ whole genome shotgun (WGS) entry which is preliminary data.</text>
</comment>
<organism evidence="1 2">
    <name type="scientific">Circinella minor</name>
    <dbReference type="NCBI Taxonomy" id="1195481"/>
    <lineage>
        <taxon>Eukaryota</taxon>
        <taxon>Fungi</taxon>
        <taxon>Fungi incertae sedis</taxon>
        <taxon>Mucoromycota</taxon>
        <taxon>Mucoromycotina</taxon>
        <taxon>Mucoromycetes</taxon>
        <taxon>Mucorales</taxon>
        <taxon>Lichtheimiaceae</taxon>
        <taxon>Circinella</taxon>
    </lineage>
</organism>
<keyword evidence="2" id="KW-1185">Reference proteome</keyword>
<accession>A0A8H7RBA9</accession>
<reference evidence="1 2" key="1">
    <citation type="submission" date="2020-12" db="EMBL/GenBank/DDBJ databases">
        <title>Metabolic potential, ecology and presence of endohyphal bacteria is reflected in genomic diversity of Mucoromycotina.</title>
        <authorList>
            <person name="Muszewska A."/>
            <person name="Okrasinska A."/>
            <person name="Steczkiewicz K."/>
            <person name="Drgas O."/>
            <person name="Orlowska M."/>
            <person name="Perlinska-Lenart U."/>
            <person name="Aleksandrzak-Piekarczyk T."/>
            <person name="Szatraj K."/>
            <person name="Zielenkiewicz U."/>
            <person name="Pilsyk S."/>
            <person name="Malc E."/>
            <person name="Mieczkowski P."/>
            <person name="Kruszewska J.S."/>
            <person name="Biernat P."/>
            <person name="Pawlowska J."/>
        </authorList>
    </citation>
    <scope>NUCLEOTIDE SEQUENCE [LARGE SCALE GENOMIC DNA]</scope>
    <source>
        <strain evidence="1 2">CBS 142.35</strain>
    </source>
</reference>
<protein>
    <submittedName>
        <fullName evidence="1">Uncharacterized protein</fullName>
    </submittedName>
</protein>
<sequence length="218" mass="24467">LSALPKDEIMDEIHEQELCIRYLNAALSPLFDDPEKGYFFRWTSTNSMNAPNSVIGRPDVMISALRGVTFTKNIGFGEMKSMQQCSNNFVISKDLIRLGLFSKEAINNYNLKGCLAIQSVGFTTTFYISTLMGDGIYTMIEIGSITVPSAISNLGKYLIDFDIILNILSIHEQNCKKTVEESSVFSARKRSASNVLDSHQLSSTRDRNRQCITSHNYH</sequence>
<proteinExistence type="predicted"/>